<comment type="caution">
    <text evidence="1">The sequence shown here is derived from an EMBL/GenBank/DDBJ whole genome shotgun (WGS) entry which is preliminary data.</text>
</comment>
<organism evidence="1 2">
    <name type="scientific">Paucihalobacter ruber</name>
    <dbReference type="NCBI Taxonomy" id="2567861"/>
    <lineage>
        <taxon>Bacteria</taxon>
        <taxon>Pseudomonadati</taxon>
        <taxon>Bacteroidota</taxon>
        <taxon>Flavobacteriia</taxon>
        <taxon>Flavobacteriales</taxon>
        <taxon>Flavobacteriaceae</taxon>
        <taxon>Paucihalobacter</taxon>
    </lineage>
</organism>
<evidence type="ECO:0000313" key="2">
    <source>
        <dbReference type="Proteomes" id="UP000317332"/>
    </source>
</evidence>
<dbReference type="EMBL" id="VHIQ01000004">
    <property type="protein sequence ID" value="TPV33220.1"/>
    <property type="molecule type" value="Genomic_DNA"/>
</dbReference>
<keyword evidence="2" id="KW-1185">Reference proteome</keyword>
<evidence type="ECO:0000313" key="1">
    <source>
        <dbReference type="EMBL" id="TPV33220.1"/>
    </source>
</evidence>
<accession>A0A506PLS1</accession>
<name>A0A506PLS1_9FLAO</name>
<dbReference type="RefSeq" id="WP_140990182.1">
    <property type="nucleotide sequence ID" value="NZ_VHIQ01000004.1"/>
</dbReference>
<sequence>MKHLKYKGILDRNNYQTSAELDLIIQKMIKNNIIKPRSEAGSNDKYNLISFLHLNDSEYRICKSVTKEIYFYIKEIIEENISAAYEISMISYKLNGIFSKHDKIKFLNQYYFDTLPSDLWFASYDSNFSSIKFYPSSWQSYILMQIDVAETMIEMYLKEGNFDLIQLIFSNETNTSSTYPKIDGVLKLWKKFFIASKVLAFIREQQSYLNDKGHSPRELKCLQELIGENNFNEFIKELKKASFINESLIIHENFDYGHRLNSKQMAVAIAFYLRKKYKHLVDKDIRFYFNNQNLRKLMHNTFPNTPSYSRFSALIKEYEEADKFSNNELNEHLLAHSVIKLLRDLFKC</sequence>
<protein>
    <submittedName>
        <fullName evidence="1">Uncharacterized protein</fullName>
    </submittedName>
</protein>
<dbReference type="AlphaFoldDB" id="A0A506PLS1"/>
<dbReference type="Proteomes" id="UP000317332">
    <property type="component" value="Unassembled WGS sequence"/>
</dbReference>
<reference evidence="1 2" key="1">
    <citation type="submission" date="2019-06" db="EMBL/GenBank/DDBJ databases">
        <title>Flavobacteriaceae Paucihalobacterium erythroidium CWB-1, complete genome.</title>
        <authorList>
            <person name="Wu S."/>
        </authorList>
    </citation>
    <scope>NUCLEOTIDE SEQUENCE [LARGE SCALE GENOMIC DNA]</scope>
    <source>
        <strain evidence="1 2">CWB-1</strain>
    </source>
</reference>
<gene>
    <name evidence="1" type="ORF">FJ651_08985</name>
</gene>
<proteinExistence type="predicted"/>